<keyword evidence="4" id="KW-0732">Signal</keyword>
<organism evidence="9 10">
    <name type="scientific">Meiothermus hypogaeus NBRC 106114</name>
    <dbReference type="NCBI Taxonomy" id="1227553"/>
    <lineage>
        <taxon>Bacteria</taxon>
        <taxon>Thermotogati</taxon>
        <taxon>Deinococcota</taxon>
        <taxon>Deinococci</taxon>
        <taxon>Thermales</taxon>
        <taxon>Thermaceae</taxon>
        <taxon>Meiothermus</taxon>
    </lineage>
</organism>
<dbReference type="InterPro" id="IPR006963">
    <property type="entry name" value="Mopterin_OxRdtase_4Fe-4S_dom"/>
</dbReference>
<protein>
    <submittedName>
        <fullName evidence="9">Molybdopterin oxidoreductase</fullName>
    </submittedName>
</protein>
<keyword evidence="3" id="KW-0479">Metal-binding</keyword>
<dbReference type="Gene3D" id="3.40.50.740">
    <property type="match status" value="1"/>
</dbReference>
<dbReference type="GO" id="GO:0046872">
    <property type="term" value="F:metal ion binding"/>
    <property type="evidence" value="ECO:0007669"/>
    <property type="project" value="UniProtKB-KW"/>
</dbReference>
<name>A0A511R578_9DEIN</name>
<evidence type="ECO:0000256" key="1">
    <source>
        <dbReference type="ARBA" id="ARBA00022485"/>
    </source>
</evidence>
<dbReference type="InterPro" id="IPR037946">
    <property type="entry name" value="MopB_CT_Tetrathionate"/>
</dbReference>
<reference evidence="9 10" key="1">
    <citation type="submission" date="2019-07" db="EMBL/GenBank/DDBJ databases">
        <title>Whole genome shotgun sequence of Meiothermus hypogaeus NBRC 106114.</title>
        <authorList>
            <person name="Hosoyama A."/>
            <person name="Uohara A."/>
            <person name="Ohji S."/>
            <person name="Ichikawa N."/>
        </authorList>
    </citation>
    <scope>NUCLEOTIDE SEQUENCE [LARGE SCALE GENOMIC DNA]</scope>
    <source>
        <strain evidence="9 10">NBRC 106114</strain>
    </source>
</reference>
<dbReference type="InterPro" id="IPR050612">
    <property type="entry name" value="Prok_Mopterin_Oxidored"/>
</dbReference>
<keyword evidence="7" id="KW-0411">Iron-sulfur</keyword>
<keyword evidence="6" id="KW-0408">Iron</keyword>
<evidence type="ECO:0000256" key="7">
    <source>
        <dbReference type="ARBA" id="ARBA00023014"/>
    </source>
</evidence>
<dbReference type="GO" id="GO:0016491">
    <property type="term" value="F:oxidoreductase activity"/>
    <property type="evidence" value="ECO:0007669"/>
    <property type="project" value="UniProtKB-KW"/>
</dbReference>
<evidence type="ECO:0000256" key="4">
    <source>
        <dbReference type="ARBA" id="ARBA00022729"/>
    </source>
</evidence>
<dbReference type="SUPFAM" id="SSF53706">
    <property type="entry name" value="Formate dehydrogenase/DMSO reductase, domains 1-3"/>
    <property type="match status" value="1"/>
</dbReference>
<comment type="caution">
    <text evidence="9">The sequence shown here is derived from an EMBL/GenBank/DDBJ whole genome shotgun (WGS) entry which is preliminary data.</text>
</comment>
<evidence type="ECO:0000259" key="8">
    <source>
        <dbReference type="PROSITE" id="PS51669"/>
    </source>
</evidence>
<dbReference type="Gene3D" id="3.40.228.10">
    <property type="entry name" value="Dimethylsulfoxide Reductase, domain 2"/>
    <property type="match status" value="1"/>
</dbReference>
<dbReference type="OrthoDB" id="9810782at2"/>
<evidence type="ECO:0000256" key="2">
    <source>
        <dbReference type="ARBA" id="ARBA00022505"/>
    </source>
</evidence>
<dbReference type="Gene3D" id="3.30.200.210">
    <property type="match status" value="1"/>
</dbReference>
<sequence>MKKIPRRDLLKLGVIGGGGALLGKHTAEALQARAASVPGSYPIQEAENTLYSVCLQCNTGCPIKVKLYEGVAAKIDGNPITPWTMYPHLPYNTDLKRMARVDGALCPKGQSGIQSVYDPYRIRKVLKRAGPRGSGKWVEVPFEEAIREIVEGGQIFASIGDTRNYPALKDYWALRDPKVMKAMGKAVDAIWAEKDKAKKKALVEQFKVDFKDYLDTLIDPDHPDLGPKNNQVVFSWGRLKGGRTDFFKWFFDSGFGTINQHGHTTVCQGSLYFTGKAMSEQLDFDEKKGKFDWTGGKKFYWQGDLSGAEFAIFVGSNVYEGGYGPPLRVNRITQAVTEGRLKFVVIDPRAQKAVAHAARWIAPKPGTDAAIALGMIRWILEQGRYDRKYLSAANKAAAKSVGEPTWSNAAWLVKLDDKGFPAKLLRASDLGLPAFQKTVKDTAVEFDPPIAIVKGIPTRIDVQSEEEAVVGDLFVNTTLNGIRVKSVLELIRDEANKESLEGWARIAGIQPEDIAWLAYEFTNHGKRAAIDIHRGVSQHTNGFYNVLAWYTLAALIGSHDWQGGLVQNSTYDILGEKAEGPFFLKELHPRKLTPFGISIIRHGVKYENTTIFEGYPAKRPWYYNASDVYQEVLPSAAQGYPYPVKILFHYMGSPAYALPAGHTQIEAMLDPDKIGLIVASDIVVGDSYAYADYIFPDLSYLERWEFHGSHPNVIWKTQPLRQPTIAPIPETVKVFGEEIPISMEAMLLALAEKLGMPGFGEQGFVGGLPFKRPEDFYLKMVANLAYGEAKDGSKAVPEADDEELEYFAKARNHLPKSVFDLERWKAAIGEAHWRRAVYVMNRGGRFEDFKKAFLEDGTVAHKYGKQVNLYLEKQAGAKDAMTGQPYYPLAAYFPAYLDSTGQPIADAAEGYELNLLTHRIITMTKSRTISNYWLLNVQPENFIAVPTEDARRLGLRDGQRVKVVSKSNPEGVWDLGNGQKKPMIGKVKVVPGLRPGSVAFSLGYGHWSYGAANIEVNGKVVRSDPRRATGIHANAAMRVDPVLKDVTLSDIAGGSAVFYDTKVRLEPV</sequence>
<dbReference type="Proteomes" id="UP000321197">
    <property type="component" value="Unassembled WGS sequence"/>
</dbReference>
<proteinExistence type="predicted"/>
<dbReference type="Gene3D" id="2.40.40.20">
    <property type="match status" value="1"/>
</dbReference>
<dbReference type="GO" id="GO:0051539">
    <property type="term" value="F:4 iron, 4 sulfur cluster binding"/>
    <property type="evidence" value="ECO:0007669"/>
    <property type="project" value="UniProtKB-KW"/>
</dbReference>
<evidence type="ECO:0000256" key="3">
    <source>
        <dbReference type="ARBA" id="ARBA00022723"/>
    </source>
</evidence>
<dbReference type="PROSITE" id="PS51318">
    <property type="entry name" value="TAT"/>
    <property type="match status" value="1"/>
</dbReference>
<dbReference type="Pfam" id="PF00384">
    <property type="entry name" value="Molybdopterin"/>
    <property type="match status" value="1"/>
</dbReference>
<dbReference type="SMART" id="SM00926">
    <property type="entry name" value="Molybdop_Fe4S4"/>
    <property type="match status" value="1"/>
</dbReference>
<gene>
    <name evidence="9" type="ORF">MHY01S_28910</name>
</gene>
<dbReference type="PANTHER" id="PTHR43742">
    <property type="entry name" value="TRIMETHYLAMINE-N-OXIDE REDUCTASE"/>
    <property type="match status" value="1"/>
</dbReference>
<evidence type="ECO:0000313" key="10">
    <source>
        <dbReference type="Proteomes" id="UP000321197"/>
    </source>
</evidence>
<dbReference type="RefSeq" id="WP_119342271.1">
    <property type="nucleotide sequence ID" value="NZ_BJXL01000125.1"/>
</dbReference>
<feature type="domain" description="4Fe-4S Mo/W bis-MGD-type" evidence="8">
    <location>
        <begin position="47"/>
        <end position="120"/>
    </location>
</feature>
<keyword evidence="2" id="KW-0500">Molybdenum</keyword>
<evidence type="ECO:0000256" key="5">
    <source>
        <dbReference type="ARBA" id="ARBA00023002"/>
    </source>
</evidence>
<keyword evidence="1" id="KW-0004">4Fe-4S</keyword>
<dbReference type="InterPro" id="IPR009010">
    <property type="entry name" value="Asp_de-COase-like_dom_sf"/>
</dbReference>
<evidence type="ECO:0000313" key="9">
    <source>
        <dbReference type="EMBL" id="GEM84725.1"/>
    </source>
</evidence>
<evidence type="ECO:0000256" key="6">
    <source>
        <dbReference type="ARBA" id="ARBA00023004"/>
    </source>
</evidence>
<dbReference type="PROSITE" id="PS51669">
    <property type="entry name" value="4FE4S_MOW_BIS_MGD"/>
    <property type="match status" value="1"/>
</dbReference>
<accession>A0A511R578</accession>
<dbReference type="SUPFAM" id="SSF50692">
    <property type="entry name" value="ADC-like"/>
    <property type="match status" value="1"/>
</dbReference>
<dbReference type="PANTHER" id="PTHR43742:SF9">
    <property type="entry name" value="TETRATHIONATE REDUCTASE SUBUNIT A"/>
    <property type="match status" value="1"/>
</dbReference>
<dbReference type="InterPro" id="IPR006656">
    <property type="entry name" value="Mopterin_OxRdtase"/>
</dbReference>
<dbReference type="AlphaFoldDB" id="A0A511R578"/>
<dbReference type="EMBL" id="BJXL01000125">
    <property type="protein sequence ID" value="GEM84725.1"/>
    <property type="molecule type" value="Genomic_DNA"/>
</dbReference>
<dbReference type="CDD" id="cd02780">
    <property type="entry name" value="MopB_CT_Tetrathionate_Arsenate-R"/>
    <property type="match status" value="1"/>
</dbReference>
<dbReference type="Pfam" id="PF04879">
    <property type="entry name" value="Molybdop_Fe4S4"/>
    <property type="match status" value="1"/>
</dbReference>
<keyword evidence="5" id="KW-0560">Oxidoreductase</keyword>
<dbReference type="InterPro" id="IPR006311">
    <property type="entry name" value="TAT_signal"/>
</dbReference>